<proteinExistence type="predicted"/>
<protein>
    <submittedName>
        <fullName evidence="1">Putative secreted protein</fullName>
    </submittedName>
</protein>
<evidence type="ECO:0000313" key="1">
    <source>
        <dbReference type="EMBL" id="JAW16229.1"/>
    </source>
</evidence>
<accession>A0A224Y6T0</accession>
<sequence>MRSWRLLALTAFRTRVHLSNISNWRYHSSNGSQQQATPIYIHHANNKNHHSYSVSLRFNILFCPYSFFV</sequence>
<dbReference type="AlphaFoldDB" id="A0A224Y6T0"/>
<name>A0A224Y6T0_9HEMI</name>
<organism evidence="1">
    <name type="scientific">Panstrongylus lignarius</name>
    <dbReference type="NCBI Taxonomy" id="156445"/>
    <lineage>
        <taxon>Eukaryota</taxon>
        <taxon>Metazoa</taxon>
        <taxon>Ecdysozoa</taxon>
        <taxon>Arthropoda</taxon>
        <taxon>Hexapoda</taxon>
        <taxon>Insecta</taxon>
        <taxon>Pterygota</taxon>
        <taxon>Neoptera</taxon>
        <taxon>Paraneoptera</taxon>
        <taxon>Hemiptera</taxon>
        <taxon>Heteroptera</taxon>
        <taxon>Panheteroptera</taxon>
        <taxon>Cimicomorpha</taxon>
        <taxon>Reduviidae</taxon>
        <taxon>Triatominae</taxon>
        <taxon>Panstrongylus</taxon>
    </lineage>
</organism>
<reference evidence="1" key="1">
    <citation type="journal article" date="2018" name="PLoS Negl. Trop. Dis.">
        <title>An insight into the salivary gland and fat body transcriptome of Panstrongylus lignarius (Hemiptera: Heteroptera), the main vector of Chagas disease in Peru.</title>
        <authorList>
            <person name="Nevoa J.C."/>
            <person name="Mendes M.T."/>
            <person name="da Silva M.V."/>
            <person name="Soares S.C."/>
            <person name="Oliveira C.J.F."/>
            <person name="Ribeiro J.M.C."/>
        </authorList>
    </citation>
    <scope>NUCLEOTIDE SEQUENCE</scope>
</reference>
<dbReference type="EMBL" id="GFTR01000197">
    <property type="protein sequence ID" value="JAW16229.1"/>
    <property type="molecule type" value="Transcribed_RNA"/>
</dbReference>